<dbReference type="Proteomes" id="UP000694924">
    <property type="component" value="Unplaced"/>
</dbReference>
<dbReference type="SUPFAM" id="SSF55729">
    <property type="entry name" value="Acyl-CoA N-acyltransferases (Nat)"/>
    <property type="match status" value="1"/>
</dbReference>
<dbReference type="PROSITE" id="PS51186">
    <property type="entry name" value="GNAT"/>
    <property type="match status" value="1"/>
</dbReference>
<dbReference type="Pfam" id="PF00583">
    <property type="entry name" value="Acetyltransf_1"/>
    <property type="match status" value="1"/>
</dbReference>
<evidence type="ECO:0000256" key="3">
    <source>
        <dbReference type="ARBA" id="ARBA00023315"/>
    </source>
</evidence>
<evidence type="ECO:0000256" key="1">
    <source>
        <dbReference type="ARBA" id="ARBA00008694"/>
    </source>
</evidence>
<sequence length="162" mass="18988">MDMVQIREAKREDCLAIRNLIQELADYEKMPNEPKIDYKILERDGFDMKNPLFFCYVATIDQQIIGYALAYYTYSTWHGKIMFLEDLYVTSNQRRKHVGTKLFKTIAKKAKDTGCYRLDFTVLQWNPAQEFYKSLGAIDVTEKTGWHVYRLMGSALETLATN</sequence>
<dbReference type="InterPro" id="IPR000182">
    <property type="entry name" value="GNAT_dom"/>
</dbReference>
<dbReference type="PANTHER" id="PTHR10545">
    <property type="entry name" value="DIAMINE N-ACETYLTRANSFERASE"/>
    <property type="match status" value="1"/>
</dbReference>
<dbReference type="InterPro" id="IPR051016">
    <property type="entry name" value="Diverse_Substrate_AcTransf"/>
</dbReference>
<proteinExistence type="inferred from homology"/>
<dbReference type="PANTHER" id="PTHR10545:SF29">
    <property type="entry name" value="GH14572P-RELATED"/>
    <property type="match status" value="1"/>
</dbReference>
<evidence type="ECO:0000259" key="4">
    <source>
        <dbReference type="PROSITE" id="PS51186"/>
    </source>
</evidence>
<evidence type="ECO:0000256" key="2">
    <source>
        <dbReference type="ARBA" id="ARBA00022679"/>
    </source>
</evidence>
<feature type="domain" description="N-acetyltransferase" evidence="4">
    <location>
        <begin position="4"/>
        <end position="157"/>
    </location>
</feature>
<gene>
    <name evidence="6" type="primary">LOC107073121</name>
</gene>
<dbReference type="RefSeq" id="XP_015189092.1">
    <property type="nucleotide sequence ID" value="XM_015333606.1"/>
</dbReference>
<name>A0ABM1J9F4_POLDO</name>
<evidence type="ECO:0000313" key="5">
    <source>
        <dbReference type="Proteomes" id="UP000694924"/>
    </source>
</evidence>
<keyword evidence="3" id="KW-0012">Acyltransferase</keyword>
<protein>
    <submittedName>
        <fullName evidence="6">Diamine acetyltransferase 2</fullName>
    </submittedName>
</protein>
<dbReference type="InterPro" id="IPR016181">
    <property type="entry name" value="Acyl_CoA_acyltransferase"/>
</dbReference>
<organism evidence="5 6">
    <name type="scientific">Polistes dominula</name>
    <name type="common">European paper wasp</name>
    <name type="synonym">Vespa dominula</name>
    <dbReference type="NCBI Taxonomy" id="743375"/>
    <lineage>
        <taxon>Eukaryota</taxon>
        <taxon>Metazoa</taxon>
        <taxon>Ecdysozoa</taxon>
        <taxon>Arthropoda</taxon>
        <taxon>Hexapoda</taxon>
        <taxon>Insecta</taxon>
        <taxon>Pterygota</taxon>
        <taxon>Neoptera</taxon>
        <taxon>Endopterygota</taxon>
        <taxon>Hymenoptera</taxon>
        <taxon>Apocrita</taxon>
        <taxon>Aculeata</taxon>
        <taxon>Vespoidea</taxon>
        <taxon>Vespidae</taxon>
        <taxon>Polistinae</taxon>
        <taxon>Polistini</taxon>
        <taxon>Polistes</taxon>
    </lineage>
</organism>
<comment type="similarity">
    <text evidence="1">Belongs to the acetyltransferase family.</text>
</comment>
<accession>A0ABM1J9F4</accession>
<dbReference type="GeneID" id="107073121"/>
<keyword evidence="2" id="KW-0808">Transferase</keyword>
<dbReference type="CDD" id="cd04301">
    <property type="entry name" value="NAT_SF"/>
    <property type="match status" value="1"/>
</dbReference>
<reference evidence="6" key="1">
    <citation type="submission" date="2025-08" db="UniProtKB">
        <authorList>
            <consortium name="RefSeq"/>
        </authorList>
    </citation>
    <scope>IDENTIFICATION</scope>
    <source>
        <tissue evidence="6">Whole body</tissue>
    </source>
</reference>
<keyword evidence="5" id="KW-1185">Reference proteome</keyword>
<evidence type="ECO:0000313" key="6">
    <source>
        <dbReference type="RefSeq" id="XP_015189092.1"/>
    </source>
</evidence>
<dbReference type="Gene3D" id="3.40.630.30">
    <property type="match status" value="1"/>
</dbReference>